<evidence type="ECO:0000256" key="2">
    <source>
        <dbReference type="ARBA" id="ARBA00022487"/>
    </source>
</evidence>
<name>A0ABW4XJR4_9GAMM</name>
<dbReference type="EMBL" id="JBHUHT010000008">
    <property type="protein sequence ID" value="MFD2095313.1"/>
    <property type="molecule type" value="Genomic_DNA"/>
</dbReference>
<dbReference type="GO" id="GO:0018738">
    <property type="term" value="F:S-formylglutathione hydrolase activity"/>
    <property type="evidence" value="ECO:0007669"/>
    <property type="project" value="UniProtKB-EC"/>
</dbReference>
<evidence type="ECO:0000256" key="1">
    <source>
        <dbReference type="ARBA" id="ARBA00005622"/>
    </source>
</evidence>
<dbReference type="PANTHER" id="PTHR10061:SF1">
    <property type="entry name" value="S-FORMYLGLUTATHIONE HYDROLASE YEIG"/>
    <property type="match status" value="1"/>
</dbReference>
<keyword evidence="2 6" id="KW-0719">Serine esterase</keyword>
<accession>A0ABW4XJR4</accession>
<evidence type="ECO:0000313" key="7">
    <source>
        <dbReference type="EMBL" id="MFD2095313.1"/>
    </source>
</evidence>
<dbReference type="SUPFAM" id="SSF53474">
    <property type="entry name" value="alpha/beta-Hydrolases"/>
    <property type="match status" value="1"/>
</dbReference>
<reference evidence="8" key="1">
    <citation type="journal article" date="2019" name="Int. J. Syst. Evol. Microbiol.">
        <title>The Global Catalogue of Microorganisms (GCM) 10K type strain sequencing project: providing services to taxonomists for standard genome sequencing and annotation.</title>
        <authorList>
            <consortium name="The Broad Institute Genomics Platform"/>
            <consortium name="The Broad Institute Genome Sequencing Center for Infectious Disease"/>
            <person name="Wu L."/>
            <person name="Ma J."/>
        </authorList>
    </citation>
    <scope>NUCLEOTIDE SEQUENCE [LARGE SCALE GENOMIC DNA]</scope>
    <source>
        <strain evidence="8">CGMCC 1.10992</strain>
    </source>
</reference>
<comment type="similarity">
    <text evidence="1 6">Belongs to the esterase D family.</text>
</comment>
<dbReference type="PANTHER" id="PTHR10061">
    <property type="entry name" value="S-FORMYLGLUTATHIONE HYDROLASE"/>
    <property type="match status" value="1"/>
</dbReference>
<organism evidence="7 8">
    <name type="scientific">Corallincola platygyrae</name>
    <dbReference type="NCBI Taxonomy" id="1193278"/>
    <lineage>
        <taxon>Bacteria</taxon>
        <taxon>Pseudomonadati</taxon>
        <taxon>Pseudomonadota</taxon>
        <taxon>Gammaproteobacteria</taxon>
        <taxon>Alteromonadales</taxon>
        <taxon>Psychromonadaceae</taxon>
        <taxon>Corallincola</taxon>
    </lineage>
</organism>
<dbReference type="Gene3D" id="3.40.50.1820">
    <property type="entry name" value="alpha/beta hydrolase"/>
    <property type="match status" value="1"/>
</dbReference>
<evidence type="ECO:0000256" key="4">
    <source>
        <dbReference type="ARBA" id="ARBA00047590"/>
    </source>
</evidence>
<evidence type="ECO:0000256" key="6">
    <source>
        <dbReference type="RuleBase" id="RU363068"/>
    </source>
</evidence>
<dbReference type="EC" id="3.1.2.12" evidence="5 6"/>
<keyword evidence="3 6" id="KW-0378">Hydrolase</keyword>
<gene>
    <name evidence="7" type="primary">fghA</name>
    <name evidence="7" type="ORF">ACFSJ3_04890</name>
</gene>
<comment type="caution">
    <text evidence="7">The sequence shown here is derived from an EMBL/GenBank/DDBJ whole genome shotgun (WGS) entry which is preliminary data.</text>
</comment>
<dbReference type="InterPro" id="IPR014186">
    <property type="entry name" value="S-formylglutathione_hydrol"/>
</dbReference>
<proteinExistence type="inferred from homology"/>
<evidence type="ECO:0000256" key="3">
    <source>
        <dbReference type="ARBA" id="ARBA00022801"/>
    </source>
</evidence>
<protein>
    <recommendedName>
        <fullName evidence="5 6">S-formylglutathione hydrolase</fullName>
        <ecNumber evidence="5 6">3.1.2.12</ecNumber>
    </recommendedName>
</protein>
<dbReference type="InterPro" id="IPR029058">
    <property type="entry name" value="AB_hydrolase_fold"/>
</dbReference>
<sequence>MIISETTSFGGRYLRVSHASSTLNCEMTYGLFLPPEASEDNPAPVLYWLSGLTCTDENFMQKAGAHRLAAELGIAILAPDTSPRGEGVPDDPDGSYDLGLGAGFYLNATKPPWSSHYHMFDYVLDELPAVVKAQFPISDVWSIAGHSMGGHGALVLGLRHPYRFRSISAFAPIVNPSACPWGHKAFQNYLGDDEARWHDYDACHLLSHLMEEDEVLPLLIDQGDADQFLEQQLLLPNLDPQLDRLQCSAEIRIQPGYDHSYYFIASFIDDHLRFHADYLFAQNNGAE</sequence>
<keyword evidence="8" id="KW-1185">Reference proteome</keyword>
<dbReference type="Pfam" id="PF00756">
    <property type="entry name" value="Esterase"/>
    <property type="match status" value="1"/>
</dbReference>
<dbReference type="NCBIfam" id="TIGR02821">
    <property type="entry name" value="fghA_ester_D"/>
    <property type="match status" value="1"/>
</dbReference>
<comment type="catalytic activity">
    <reaction evidence="4 6">
        <text>S-formylglutathione + H2O = formate + glutathione + H(+)</text>
        <dbReference type="Rhea" id="RHEA:14961"/>
        <dbReference type="ChEBI" id="CHEBI:15377"/>
        <dbReference type="ChEBI" id="CHEBI:15378"/>
        <dbReference type="ChEBI" id="CHEBI:15740"/>
        <dbReference type="ChEBI" id="CHEBI:57688"/>
        <dbReference type="ChEBI" id="CHEBI:57925"/>
        <dbReference type="EC" id="3.1.2.12"/>
    </reaction>
</comment>
<dbReference type="RefSeq" id="WP_345338473.1">
    <property type="nucleotide sequence ID" value="NZ_BAABLI010000005.1"/>
</dbReference>
<comment type="function">
    <text evidence="6">Serine hydrolase involved in the detoxification of formaldehyde.</text>
</comment>
<dbReference type="Proteomes" id="UP001597380">
    <property type="component" value="Unassembled WGS sequence"/>
</dbReference>
<evidence type="ECO:0000256" key="5">
    <source>
        <dbReference type="NCBIfam" id="TIGR02821"/>
    </source>
</evidence>
<dbReference type="InterPro" id="IPR000801">
    <property type="entry name" value="Esterase-like"/>
</dbReference>
<evidence type="ECO:0000313" key="8">
    <source>
        <dbReference type="Proteomes" id="UP001597380"/>
    </source>
</evidence>